<evidence type="ECO:0000256" key="1">
    <source>
        <dbReference type="SAM" id="Coils"/>
    </source>
</evidence>
<feature type="region of interest" description="Disordered" evidence="2">
    <location>
        <begin position="263"/>
        <end position="323"/>
    </location>
</feature>
<reference evidence="3" key="2">
    <citation type="submission" date="2021-08" db="EMBL/GenBank/DDBJ databases">
        <authorList>
            <person name="Eriksson T."/>
        </authorList>
    </citation>
    <scope>NUCLEOTIDE SEQUENCE</scope>
    <source>
        <strain evidence="3">Stoneville</strain>
        <tissue evidence="3">Whole head</tissue>
    </source>
</reference>
<evidence type="ECO:0000256" key="2">
    <source>
        <dbReference type="SAM" id="MobiDB-lite"/>
    </source>
</evidence>
<feature type="compositionally biased region" description="Basic and acidic residues" evidence="2">
    <location>
        <begin position="273"/>
        <end position="323"/>
    </location>
</feature>
<gene>
    <name evidence="3" type="ORF">GEV33_010423</name>
</gene>
<dbReference type="EMBL" id="JABDTM020026110">
    <property type="protein sequence ID" value="KAH0812368.1"/>
    <property type="molecule type" value="Genomic_DNA"/>
</dbReference>
<evidence type="ECO:0000313" key="4">
    <source>
        <dbReference type="Proteomes" id="UP000719412"/>
    </source>
</evidence>
<keyword evidence="4" id="KW-1185">Reference proteome</keyword>
<accession>A0A8J6HDB5</accession>
<keyword evidence="1" id="KW-0175">Coiled coil</keyword>
<comment type="caution">
    <text evidence="3">The sequence shown here is derived from an EMBL/GenBank/DDBJ whole genome shotgun (WGS) entry which is preliminary data.</text>
</comment>
<feature type="region of interest" description="Disordered" evidence="2">
    <location>
        <begin position="49"/>
        <end position="95"/>
    </location>
</feature>
<dbReference type="Proteomes" id="UP000719412">
    <property type="component" value="Unassembled WGS sequence"/>
</dbReference>
<protein>
    <submittedName>
        <fullName evidence="3">Uncharacterized protein</fullName>
    </submittedName>
</protein>
<organism evidence="3 4">
    <name type="scientific">Tenebrio molitor</name>
    <name type="common">Yellow mealworm beetle</name>
    <dbReference type="NCBI Taxonomy" id="7067"/>
    <lineage>
        <taxon>Eukaryota</taxon>
        <taxon>Metazoa</taxon>
        <taxon>Ecdysozoa</taxon>
        <taxon>Arthropoda</taxon>
        <taxon>Hexapoda</taxon>
        <taxon>Insecta</taxon>
        <taxon>Pterygota</taxon>
        <taxon>Neoptera</taxon>
        <taxon>Endopterygota</taxon>
        <taxon>Coleoptera</taxon>
        <taxon>Polyphaga</taxon>
        <taxon>Cucujiformia</taxon>
        <taxon>Tenebrionidae</taxon>
        <taxon>Tenebrio</taxon>
    </lineage>
</organism>
<dbReference type="AlphaFoldDB" id="A0A8J6HDB5"/>
<feature type="coiled-coil region" evidence="1">
    <location>
        <begin position="118"/>
        <end position="156"/>
    </location>
</feature>
<proteinExistence type="predicted"/>
<name>A0A8J6HDB5_TENMO</name>
<sequence length="323" mass="38873">MCETSKGLQSQKIKKMFIICRSFSLLNCISSPCDGTYFPLSFPKFPQSSLRKKARGKEREGITKSQRVRKERSKREREEGRTSEEGMNPFGKISRTGIFSSRSEEGNKCKEMEMKTMIIEIRKENKILRKELAAVREEMRGREEKWQADKEVAREERDRRKRLKIGYRKIQINGEWFIWDEREEKLRKRYYRREQMGRAWGKKRKEKVKSYREGCMERKVHIGNKWWKIMTIYSKEMKTTRRRVEDAMEENREECMLMGGGGLQRENRRKRSGRGEGGWEKKIQRQGEECRGEETDGMDRRKWMGSVEREQTKGRRRGMDLFR</sequence>
<feature type="compositionally biased region" description="Basic and acidic residues" evidence="2">
    <location>
        <begin position="73"/>
        <end position="84"/>
    </location>
</feature>
<reference evidence="3" key="1">
    <citation type="journal article" date="2020" name="J Insects Food Feed">
        <title>The yellow mealworm (Tenebrio molitor) genome: a resource for the emerging insects as food and feed industry.</title>
        <authorList>
            <person name="Eriksson T."/>
            <person name="Andere A."/>
            <person name="Kelstrup H."/>
            <person name="Emery V."/>
            <person name="Picard C."/>
        </authorList>
    </citation>
    <scope>NUCLEOTIDE SEQUENCE</scope>
    <source>
        <strain evidence="3">Stoneville</strain>
        <tissue evidence="3">Whole head</tissue>
    </source>
</reference>
<evidence type="ECO:0000313" key="3">
    <source>
        <dbReference type="EMBL" id="KAH0812368.1"/>
    </source>
</evidence>